<protein>
    <submittedName>
        <fullName evidence="1">Uncharacterized protein</fullName>
    </submittedName>
</protein>
<dbReference type="KEGG" id="vin:AKJ08_3225"/>
<gene>
    <name evidence="1" type="ORF">AKJ08_3225</name>
</gene>
<keyword evidence="2" id="KW-1185">Reference proteome</keyword>
<name>A0A0K1PH25_9BACT</name>
<accession>A0A0K1PH25</accession>
<proteinExistence type="predicted"/>
<evidence type="ECO:0000313" key="2">
    <source>
        <dbReference type="Proteomes" id="UP000055590"/>
    </source>
</evidence>
<dbReference type="AlphaFoldDB" id="A0A0K1PH25"/>
<organism evidence="1 2">
    <name type="scientific">Vulgatibacter incomptus</name>
    <dbReference type="NCBI Taxonomy" id="1391653"/>
    <lineage>
        <taxon>Bacteria</taxon>
        <taxon>Pseudomonadati</taxon>
        <taxon>Myxococcota</taxon>
        <taxon>Myxococcia</taxon>
        <taxon>Myxococcales</taxon>
        <taxon>Cystobacterineae</taxon>
        <taxon>Vulgatibacteraceae</taxon>
        <taxon>Vulgatibacter</taxon>
    </lineage>
</organism>
<evidence type="ECO:0000313" key="1">
    <source>
        <dbReference type="EMBL" id="AKU92838.1"/>
    </source>
</evidence>
<sequence length="163" mass="18290">MLMLALLAAVACGEGGSELADGDFEWPDCPEWYGFGDKPQCYIDRYERGFWDGKCWQPPDRLFKRITARDEHGKTICLPRPDSIPEAGVNPSAGYFCTTDFSGRGHAEIEDRAKMWCAQQPHDCPCGPDAVIPRICFAPRFVADADGSNEQLEWLFVFDEVCT</sequence>
<dbReference type="EMBL" id="CP012332">
    <property type="protein sequence ID" value="AKU92838.1"/>
    <property type="molecule type" value="Genomic_DNA"/>
</dbReference>
<reference evidence="1 2" key="1">
    <citation type="submission" date="2015-08" db="EMBL/GenBank/DDBJ databases">
        <authorList>
            <person name="Babu N.S."/>
            <person name="Beckwith C.J."/>
            <person name="Beseler K.G."/>
            <person name="Brison A."/>
            <person name="Carone J.V."/>
            <person name="Caskin T.P."/>
            <person name="Diamond M."/>
            <person name="Durham M.E."/>
            <person name="Foxe J.M."/>
            <person name="Go M."/>
            <person name="Henderson B.A."/>
            <person name="Jones I.B."/>
            <person name="McGettigan J.A."/>
            <person name="Micheletti S.J."/>
            <person name="Nasrallah M.E."/>
            <person name="Ortiz D."/>
            <person name="Piller C.R."/>
            <person name="Privatt S.R."/>
            <person name="Schneider S.L."/>
            <person name="Sharp S."/>
            <person name="Smith T.C."/>
            <person name="Stanton J.D."/>
            <person name="Ullery H.E."/>
            <person name="Wilson R.J."/>
            <person name="Serrano M.G."/>
            <person name="Buck G."/>
            <person name="Lee V."/>
            <person name="Wang Y."/>
            <person name="Carvalho R."/>
            <person name="Voegtly L."/>
            <person name="Shi R."/>
            <person name="Duckworth R."/>
            <person name="Johnson A."/>
            <person name="Loviza R."/>
            <person name="Walstead R."/>
            <person name="Shah Z."/>
            <person name="Kiflezghi M."/>
            <person name="Wade K."/>
            <person name="Ball S.L."/>
            <person name="Bradley K.W."/>
            <person name="Asai D.J."/>
            <person name="Bowman C.A."/>
            <person name="Russell D.A."/>
            <person name="Pope W.H."/>
            <person name="Jacobs-Sera D."/>
            <person name="Hendrix R.W."/>
            <person name="Hatfull G.F."/>
        </authorList>
    </citation>
    <scope>NUCLEOTIDE SEQUENCE [LARGE SCALE GENOMIC DNA]</scope>
    <source>
        <strain evidence="1 2">DSM 27710</strain>
    </source>
</reference>
<dbReference type="Proteomes" id="UP000055590">
    <property type="component" value="Chromosome"/>
</dbReference>